<evidence type="ECO:0000256" key="10">
    <source>
        <dbReference type="ARBA" id="ARBA00051823"/>
    </source>
</evidence>
<name>A0A1J1J6G6_9DIPT</name>
<dbReference type="OrthoDB" id="8113373at2759"/>
<dbReference type="SUPFAM" id="SSF55729">
    <property type="entry name" value="Acyl-CoA N-acyltransferases (Nat)"/>
    <property type="match status" value="1"/>
</dbReference>
<evidence type="ECO:0000256" key="9">
    <source>
        <dbReference type="ARBA" id="ARBA00051711"/>
    </source>
</evidence>
<evidence type="ECO:0000256" key="6">
    <source>
        <dbReference type="ARBA" id="ARBA00050189"/>
    </source>
</evidence>
<evidence type="ECO:0000256" key="13">
    <source>
        <dbReference type="ARBA" id="ARBA00052491"/>
    </source>
</evidence>
<comment type="catalytic activity">
    <reaction evidence="6">
        <text>dopamine + (9Z)-octadecenoyl-CoA = N-(9Z-octadecanoyl)-dopamine + CoA + H(+)</text>
        <dbReference type="Rhea" id="RHEA:51380"/>
        <dbReference type="ChEBI" id="CHEBI:15378"/>
        <dbReference type="ChEBI" id="CHEBI:31883"/>
        <dbReference type="ChEBI" id="CHEBI:57287"/>
        <dbReference type="ChEBI" id="CHEBI:57387"/>
        <dbReference type="ChEBI" id="CHEBI:59905"/>
    </reaction>
    <physiologicalReaction direction="left-to-right" evidence="6">
        <dbReference type="Rhea" id="RHEA:51381"/>
    </physiologicalReaction>
</comment>
<protein>
    <recommendedName>
        <fullName evidence="5">aralkylamine N-acetyltransferase</fullName>
        <ecNumber evidence="5">2.3.1.87</ecNumber>
    </recommendedName>
</protein>
<dbReference type="EC" id="2.3.1.87" evidence="5"/>
<gene>
    <name evidence="15" type="ORF">CLUMA_CG019579</name>
</gene>
<proteinExistence type="inferred from homology"/>
<keyword evidence="2" id="KW-0012">Acyltransferase</keyword>
<evidence type="ECO:0000256" key="1">
    <source>
        <dbReference type="ARBA" id="ARBA00022679"/>
    </source>
</evidence>
<dbReference type="PROSITE" id="PS51186">
    <property type="entry name" value="GNAT"/>
    <property type="match status" value="1"/>
</dbReference>
<evidence type="ECO:0000256" key="3">
    <source>
        <dbReference type="ARBA" id="ARBA00037926"/>
    </source>
</evidence>
<comment type="catalytic activity">
    <reaction evidence="11">
        <text>serotonin + hexadecanoyl-CoA = N-hexadecanoyl-serotonin + CoA + H(+)</text>
        <dbReference type="Rhea" id="RHEA:51384"/>
        <dbReference type="ChEBI" id="CHEBI:15378"/>
        <dbReference type="ChEBI" id="CHEBI:57287"/>
        <dbReference type="ChEBI" id="CHEBI:57379"/>
        <dbReference type="ChEBI" id="CHEBI:134059"/>
        <dbReference type="ChEBI" id="CHEBI:350546"/>
    </reaction>
    <physiologicalReaction direction="left-to-right" evidence="11">
        <dbReference type="Rhea" id="RHEA:51385"/>
    </physiologicalReaction>
</comment>
<accession>A0A1J1J6G6</accession>
<dbReference type="PANTHER" id="PTHR20905:SF1">
    <property type="entry name" value="AT07410P-RELATED"/>
    <property type="match status" value="1"/>
</dbReference>
<evidence type="ECO:0000256" key="2">
    <source>
        <dbReference type="ARBA" id="ARBA00023315"/>
    </source>
</evidence>
<comment type="similarity">
    <text evidence="4">Belongs to the acetyltransferase family. AANAT subfamily.</text>
</comment>
<evidence type="ECO:0000256" key="5">
    <source>
        <dbReference type="ARBA" id="ARBA00039114"/>
    </source>
</evidence>
<dbReference type="InterPro" id="IPR000182">
    <property type="entry name" value="GNAT_dom"/>
</dbReference>
<evidence type="ECO:0000313" key="16">
    <source>
        <dbReference type="Proteomes" id="UP000183832"/>
    </source>
</evidence>
<dbReference type="InterPro" id="IPR016181">
    <property type="entry name" value="Acyl_CoA_acyltransferase"/>
</dbReference>
<comment type="pathway">
    <text evidence="3">Aromatic compound metabolism; melatonin biosynthesis; melatonin from serotonin: step 1/2.</text>
</comment>
<keyword evidence="1" id="KW-0808">Transferase</keyword>
<organism evidence="15 16">
    <name type="scientific">Clunio marinus</name>
    <dbReference type="NCBI Taxonomy" id="568069"/>
    <lineage>
        <taxon>Eukaryota</taxon>
        <taxon>Metazoa</taxon>
        <taxon>Ecdysozoa</taxon>
        <taxon>Arthropoda</taxon>
        <taxon>Hexapoda</taxon>
        <taxon>Insecta</taxon>
        <taxon>Pterygota</taxon>
        <taxon>Neoptera</taxon>
        <taxon>Endopterygota</taxon>
        <taxon>Diptera</taxon>
        <taxon>Nematocera</taxon>
        <taxon>Chironomoidea</taxon>
        <taxon>Chironomidae</taxon>
        <taxon>Clunio</taxon>
    </lineage>
</organism>
<dbReference type="Proteomes" id="UP000183832">
    <property type="component" value="Unassembled WGS sequence"/>
</dbReference>
<evidence type="ECO:0000259" key="14">
    <source>
        <dbReference type="PROSITE" id="PS51186"/>
    </source>
</evidence>
<reference evidence="15 16" key="1">
    <citation type="submission" date="2015-04" db="EMBL/GenBank/DDBJ databases">
        <authorList>
            <person name="Syromyatnikov M.Y."/>
            <person name="Popov V.N."/>
        </authorList>
    </citation>
    <scope>NUCLEOTIDE SEQUENCE [LARGE SCALE GENOMIC DNA]</scope>
</reference>
<dbReference type="PANTHER" id="PTHR20905">
    <property type="entry name" value="N-ACETYLTRANSFERASE-RELATED"/>
    <property type="match status" value="1"/>
</dbReference>
<comment type="catalytic activity">
    <reaction evidence="13">
        <text>serotonin + acetyl-CoA = N-acetylserotonin + CoA + H(+)</text>
        <dbReference type="Rhea" id="RHEA:25217"/>
        <dbReference type="ChEBI" id="CHEBI:15378"/>
        <dbReference type="ChEBI" id="CHEBI:17697"/>
        <dbReference type="ChEBI" id="CHEBI:57287"/>
        <dbReference type="ChEBI" id="CHEBI:57288"/>
        <dbReference type="ChEBI" id="CHEBI:350546"/>
        <dbReference type="EC" id="2.3.1.87"/>
    </reaction>
    <physiologicalReaction direction="left-to-right" evidence="13">
        <dbReference type="Rhea" id="RHEA:25218"/>
    </physiologicalReaction>
</comment>
<feature type="domain" description="N-acetyltransferase" evidence="14">
    <location>
        <begin position="5"/>
        <end position="199"/>
    </location>
</feature>
<sequence>MSDAISIRVAEEGDHDVVRDFLAVYYYPEEPITNAHPQPGHTKDDEHFTMSHLKKETILMATNKENGEIVGVLVAGPLYLGDVEGMIELAKKAESKKWADISLFLAYIEKKASVLKRLNVSSSLHVHVVAVNSTYRGQGIGQKLFNACFDNAKRLDHPIVSADCTSIYTNNICDRLGMDCISTVTYAEYNEFIDEKLFTPTEPNVEIKTYVKKIDD</sequence>
<dbReference type="Gene3D" id="3.40.630.30">
    <property type="match status" value="1"/>
</dbReference>
<comment type="catalytic activity">
    <reaction evidence="8">
        <text>serotonin + (5Z,8Z,11Z,14Z)-eicosatetraenoyl-CoA = N-[(5Z,8Z,11Z,14Z)-eicosatetraenoyl]-serotonin + CoA + H(+)</text>
        <dbReference type="Rhea" id="RHEA:51396"/>
        <dbReference type="ChEBI" id="CHEBI:15378"/>
        <dbReference type="ChEBI" id="CHEBI:57287"/>
        <dbReference type="ChEBI" id="CHEBI:57368"/>
        <dbReference type="ChEBI" id="CHEBI:132255"/>
        <dbReference type="ChEBI" id="CHEBI:350546"/>
    </reaction>
    <physiologicalReaction direction="left-to-right" evidence="8">
        <dbReference type="Rhea" id="RHEA:51397"/>
    </physiologicalReaction>
</comment>
<evidence type="ECO:0000256" key="8">
    <source>
        <dbReference type="ARBA" id="ARBA00051284"/>
    </source>
</evidence>
<keyword evidence="16" id="KW-1185">Reference proteome</keyword>
<evidence type="ECO:0000256" key="11">
    <source>
        <dbReference type="ARBA" id="ARBA00052178"/>
    </source>
</evidence>
<dbReference type="EMBL" id="CVRI01000067">
    <property type="protein sequence ID" value="CRL06473.1"/>
    <property type="molecule type" value="Genomic_DNA"/>
</dbReference>
<evidence type="ECO:0000256" key="12">
    <source>
        <dbReference type="ARBA" id="ARBA00052335"/>
    </source>
</evidence>
<dbReference type="GO" id="GO:0004059">
    <property type="term" value="F:aralkylamine N-acetyltransferase activity"/>
    <property type="evidence" value="ECO:0007669"/>
    <property type="project" value="UniProtKB-EC"/>
</dbReference>
<dbReference type="CDD" id="cd04301">
    <property type="entry name" value="NAT_SF"/>
    <property type="match status" value="1"/>
</dbReference>
<comment type="catalytic activity">
    <reaction evidence="9">
        <text>dopamine + acetyl-CoA = N-acetyldopamine + CoA + H(+)</text>
        <dbReference type="Rhea" id="RHEA:51388"/>
        <dbReference type="ChEBI" id="CHEBI:15378"/>
        <dbReference type="ChEBI" id="CHEBI:57287"/>
        <dbReference type="ChEBI" id="CHEBI:57288"/>
        <dbReference type="ChEBI" id="CHEBI:59905"/>
        <dbReference type="ChEBI" id="CHEBI:125678"/>
    </reaction>
    <physiologicalReaction direction="left-to-right" evidence="9">
        <dbReference type="Rhea" id="RHEA:51389"/>
    </physiologicalReaction>
</comment>
<dbReference type="FunFam" id="3.40.630.30:FF:000046">
    <property type="entry name" value="Dopamine N-acetyltransferase"/>
    <property type="match status" value="1"/>
</dbReference>
<comment type="catalytic activity">
    <reaction evidence="7">
        <text>serotonin + octadecanoyl-CoA = N-octadecanoyl-serotonin + CoA + H(+)</text>
        <dbReference type="Rhea" id="RHEA:51400"/>
        <dbReference type="ChEBI" id="CHEBI:15378"/>
        <dbReference type="ChEBI" id="CHEBI:57287"/>
        <dbReference type="ChEBI" id="CHEBI:57394"/>
        <dbReference type="ChEBI" id="CHEBI:134065"/>
        <dbReference type="ChEBI" id="CHEBI:350546"/>
    </reaction>
    <physiologicalReaction direction="left-to-right" evidence="7">
        <dbReference type="Rhea" id="RHEA:51401"/>
    </physiologicalReaction>
</comment>
<evidence type="ECO:0000256" key="4">
    <source>
        <dbReference type="ARBA" id="ARBA00038182"/>
    </source>
</evidence>
<dbReference type="AlphaFoldDB" id="A0A1J1J6G6"/>
<dbReference type="Pfam" id="PF00583">
    <property type="entry name" value="Acetyltransf_1"/>
    <property type="match status" value="1"/>
</dbReference>
<evidence type="ECO:0000313" key="15">
    <source>
        <dbReference type="EMBL" id="CRL06473.1"/>
    </source>
</evidence>
<comment type="catalytic activity">
    <reaction evidence="10">
        <text>serotonin + (9Z)-octadecenoyl-CoA = N-(9Z-octadecenoyl)-serotonin + CoA + H(+)</text>
        <dbReference type="Rhea" id="RHEA:51392"/>
        <dbReference type="ChEBI" id="CHEBI:15378"/>
        <dbReference type="ChEBI" id="CHEBI:57287"/>
        <dbReference type="ChEBI" id="CHEBI:57387"/>
        <dbReference type="ChEBI" id="CHEBI:134064"/>
        <dbReference type="ChEBI" id="CHEBI:350546"/>
    </reaction>
    <physiologicalReaction direction="left-to-right" evidence="10">
        <dbReference type="Rhea" id="RHEA:51393"/>
    </physiologicalReaction>
</comment>
<comment type="catalytic activity">
    <reaction evidence="12">
        <text>dopamine + hexadecanoyl-CoA = N-hexadecanoyl-dopamine + CoA + H(+)</text>
        <dbReference type="Rhea" id="RHEA:51376"/>
        <dbReference type="ChEBI" id="CHEBI:15378"/>
        <dbReference type="ChEBI" id="CHEBI:57287"/>
        <dbReference type="ChEBI" id="CHEBI:57379"/>
        <dbReference type="ChEBI" id="CHEBI:59905"/>
        <dbReference type="ChEBI" id="CHEBI:134058"/>
    </reaction>
    <physiologicalReaction direction="left-to-right" evidence="12">
        <dbReference type="Rhea" id="RHEA:51377"/>
    </physiologicalReaction>
</comment>
<evidence type="ECO:0000256" key="7">
    <source>
        <dbReference type="ARBA" id="ARBA00050849"/>
    </source>
</evidence>